<evidence type="ECO:0000313" key="2">
    <source>
        <dbReference type="EnsemblProtists" id="EKX38079"/>
    </source>
</evidence>
<reference evidence="3" key="2">
    <citation type="submission" date="2012-11" db="EMBL/GenBank/DDBJ databases">
        <authorList>
            <person name="Kuo A."/>
            <person name="Curtis B.A."/>
            <person name="Tanifuji G."/>
            <person name="Burki F."/>
            <person name="Gruber A."/>
            <person name="Irimia M."/>
            <person name="Maruyama S."/>
            <person name="Arias M.C."/>
            <person name="Ball S.G."/>
            <person name="Gile G.H."/>
            <person name="Hirakawa Y."/>
            <person name="Hopkins J.F."/>
            <person name="Rensing S.A."/>
            <person name="Schmutz J."/>
            <person name="Symeonidi A."/>
            <person name="Elias M."/>
            <person name="Eveleigh R.J."/>
            <person name="Herman E.K."/>
            <person name="Klute M.J."/>
            <person name="Nakayama T."/>
            <person name="Obornik M."/>
            <person name="Reyes-Prieto A."/>
            <person name="Armbrust E.V."/>
            <person name="Aves S.J."/>
            <person name="Beiko R.G."/>
            <person name="Coutinho P."/>
            <person name="Dacks J.B."/>
            <person name="Durnford D.G."/>
            <person name="Fast N.M."/>
            <person name="Green B.R."/>
            <person name="Grisdale C."/>
            <person name="Hempe F."/>
            <person name="Henrissat B."/>
            <person name="Hoppner M.P."/>
            <person name="Ishida K.-I."/>
            <person name="Kim E."/>
            <person name="Koreny L."/>
            <person name="Kroth P.G."/>
            <person name="Liu Y."/>
            <person name="Malik S.-B."/>
            <person name="Maier U.G."/>
            <person name="McRose D."/>
            <person name="Mock T."/>
            <person name="Neilson J.A."/>
            <person name="Onodera N.T."/>
            <person name="Poole A.M."/>
            <person name="Pritham E.J."/>
            <person name="Richards T.A."/>
            <person name="Rocap G."/>
            <person name="Roy S.W."/>
            <person name="Sarai C."/>
            <person name="Schaack S."/>
            <person name="Shirato S."/>
            <person name="Slamovits C.H."/>
            <person name="Spencer D.F."/>
            <person name="Suzuki S."/>
            <person name="Worden A.Z."/>
            <person name="Zauner S."/>
            <person name="Barry K."/>
            <person name="Bell C."/>
            <person name="Bharti A.K."/>
            <person name="Crow J.A."/>
            <person name="Grimwood J."/>
            <person name="Kramer R."/>
            <person name="Lindquist E."/>
            <person name="Lucas S."/>
            <person name="Salamov A."/>
            <person name="McFadden G.I."/>
            <person name="Lane C.E."/>
            <person name="Keeling P.J."/>
            <person name="Gray M.W."/>
            <person name="Grigoriev I.V."/>
            <person name="Archibald J.M."/>
        </authorList>
    </citation>
    <scope>NUCLEOTIDE SEQUENCE</scope>
    <source>
        <strain evidence="3">CCMP2712</strain>
    </source>
</reference>
<proteinExistence type="predicted"/>
<name>L1IQB6_GUITC</name>
<sequence length="275" mass="31073">MELQEESFESFESLHAFSFDQKLDKLQGVSASVSRTLQHDLGVQDTVGSLFSFLCIHDDYLDRILEKHIPVPKRTHFVQDLTEKLTSARAEMYVEEFLPSQHADKPRTAAARKTRKGFVSKLRSKTKSNGEQRIGERRGAMYLENDRKLHLLWRVLPTTIRAAGITVGKFSSEEKRRAAFCAEDDGSLQGGFLCAVRGSKYKLHAEVATGTEASQDLVALLNKYQGSVNKYPDRRAFFKALAESSIGACEIRKKLDEEKRTFIMLADIHAALQKM</sequence>
<dbReference type="Proteomes" id="UP000011087">
    <property type="component" value="Unassembled WGS sequence"/>
</dbReference>
<dbReference type="GeneID" id="17294751"/>
<dbReference type="PaxDb" id="55529-EKX38079"/>
<protein>
    <submittedName>
        <fullName evidence="1 2">Uncharacterized protein</fullName>
    </submittedName>
</protein>
<evidence type="ECO:0000313" key="3">
    <source>
        <dbReference type="Proteomes" id="UP000011087"/>
    </source>
</evidence>
<dbReference type="RefSeq" id="XP_005825059.1">
    <property type="nucleotide sequence ID" value="XM_005825002.1"/>
</dbReference>
<evidence type="ECO:0000313" key="1">
    <source>
        <dbReference type="EMBL" id="EKX38079.1"/>
    </source>
</evidence>
<accession>L1IQB6</accession>
<dbReference type="AlphaFoldDB" id="L1IQB6"/>
<keyword evidence="3" id="KW-1185">Reference proteome</keyword>
<gene>
    <name evidence="1" type="ORF">GUITHDRAFT_154808</name>
</gene>
<dbReference type="EMBL" id="JH993052">
    <property type="protein sequence ID" value="EKX38079.1"/>
    <property type="molecule type" value="Genomic_DNA"/>
</dbReference>
<dbReference type="EnsemblProtists" id="EKX38079">
    <property type="protein sequence ID" value="EKX38079"/>
    <property type="gene ID" value="GUITHDRAFT_154808"/>
</dbReference>
<reference evidence="2" key="3">
    <citation type="submission" date="2016-03" db="UniProtKB">
        <authorList>
            <consortium name="EnsemblProtists"/>
        </authorList>
    </citation>
    <scope>IDENTIFICATION</scope>
</reference>
<dbReference type="HOGENOM" id="CLU_1013550_0_0_1"/>
<dbReference type="KEGG" id="gtt:GUITHDRAFT_154808"/>
<reference evidence="1 3" key="1">
    <citation type="journal article" date="2012" name="Nature">
        <title>Algal genomes reveal evolutionary mosaicism and the fate of nucleomorphs.</title>
        <authorList>
            <consortium name="DOE Joint Genome Institute"/>
            <person name="Curtis B.A."/>
            <person name="Tanifuji G."/>
            <person name="Burki F."/>
            <person name="Gruber A."/>
            <person name="Irimia M."/>
            <person name="Maruyama S."/>
            <person name="Arias M.C."/>
            <person name="Ball S.G."/>
            <person name="Gile G.H."/>
            <person name="Hirakawa Y."/>
            <person name="Hopkins J.F."/>
            <person name="Kuo A."/>
            <person name="Rensing S.A."/>
            <person name="Schmutz J."/>
            <person name="Symeonidi A."/>
            <person name="Elias M."/>
            <person name="Eveleigh R.J."/>
            <person name="Herman E.K."/>
            <person name="Klute M.J."/>
            <person name="Nakayama T."/>
            <person name="Obornik M."/>
            <person name="Reyes-Prieto A."/>
            <person name="Armbrust E.V."/>
            <person name="Aves S.J."/>
            <person name="Beiko R.G."/>
            <person name="Coutinho P."/>
            <person name="Dacks J.B."/>
            <person name="Durnford D.G."/>
            <person name="Fast N.M."/>
            <person name="Green B.R."/>
            <person name="Grisdale C.J."/>
            <person name="Hempel F."/>
            <person name="Henrissat B."/>
            <person name="Hoppner M.P."/>
            <person name="Ishida K."/>
            <person name="Kim E."/>
            <person name="Koreny L."/>
            <person name="Kroth P.G."/>
            <person name="Liu Y."/>
            <person name="Malik S.B."/>
            <person name="Maier U.G."/>
            <person name="McRose D."/>
            <person name="Mock T."/>
            <person name="Neilson J.A."/>
            <person name="Onodera N.T."/>
            <person name="Poole A.M."/>
            <person name="Pritham E.J."/>
            <person name="Richards T.A."/>
            <person name="Rocap G."/>
            <person name="Roy S.W."/>
            <person name="Sarai C."/>
            <person name="Schaack S."/>
            <person name="Shirato S."/>
            <person name="Slamovits C.H."/>
            <person name="Spencer D.F."/>
            <person name="Suzuki S."/>
            <person name="Worden A.Z."/>
            <person name="Zauner S."/>
            <person name="Barry K."/>
            <person name="Bell C."/>
            <person name="Bharti A.K."/>
            <person name="Crow J.A."/>
            <person name="Grimwood J."/>
            <person name="Kramer R."/>
            <person name="Lindquist E."/>
            <person name="Lucas S."/>
            <person name="Salamov A."/>
            <person name="McFadden G.I."/>
            <person name="Lane C.E."/>
            <person name="Keeling P.J."/>
            <person name="Gray M.W."/>
            <person name="Grigoriev I.V."/>
            <person name="Archibald J.M."/>
        </authorList>
    </citation>
    <scope>NUCLEOTIDE SEQUENCE</scope>
    <source>
        <strain evidence="1 3">CCMP2712</strain>
    </source>
</reference>
<organism evidence="1">
    <name type="scientific">Guillardia theta (strain CCMP2712)</name>
    <name type="common">Cryptophyte</name>
    <dbReference type="NCBI Taxonomy" id="905079"/>
    <lineage>
        <taxon>Eukaryota</taxon>
        <taxon>Cryptophyceae</taxon>
        <taxon>Pyrenomonadales</taxon>
        <taxon>Geminigeraceae</taxon>
        <taxon>Guillardia</taxon>
    </lineage>
</organism>